<protein>
    <submittedName>
        <fullName evidence="2">Uncharacterized protein</fullName>
    </submittedName>
</protein>
<accession>A0AAV4XU22</accession>
<comment type="caution">
    <text evidence="2">The sequence shown here is derived from an EMBL/GenBank/DDBJ whole genome shotgun (WGS) entry which is preliminary data.</text>
</comment>
<gene>
    <name evidence="2" type="ORF">CEXT_216911</name>
</gene>
<keyword evidence="3" id="KW-1185">Reference proteome</keyword>
<reference evidence="2 3" key="1">
    <citation type="submission" date="2021-06" db="EMBL/GenBank/DDBJ databases">
        <title>Caerostris extrusa draft genome.</title>
        <authorList>
            <person name="Kono N."/>
            <person name="Arakawa K."/>
        </authorList>
    </citation>
    <scope>NUCLEOTIDE SEQUENCE [LARGE SCALE GENOMIC DNA]</scope>
</reference>
<organism evidence="2 3">
    <name type="scientific">Caerostris extrusa</name>
    <name type="common">Bark spider</name>
    <name type="synonym">Caerostris bankana</name>
    <dbReference type="NCBI Taxonomy" id="172846"/>
    <lineage>
        <taxon>Eukaryota</taxon>
        <taxon>Metazoa</taxon>
        <taxon>Ecdysozoa</taxon>
        <taxon>Arthropoda</taxon>
        <taxon>Chelicerata</taxon>
        <taxon>Arachnida</taxon>
        <taxon>Araneae</taxon>
        <taxon>Araneomorphae</taxon>
        <taxon>Entelegynae</taxon>
        <taxon>Araneoidea</taxon>
        <taxon>Araneidae</taxon>
        <taxon>Caerostris</taxon>
    </lineage>
</organism>
<sequence>MLLPGKAVPSFITKNNYQLSTQEYTNWYVPSNTRNQRITIIYQPRSTPNKTYRAIPESKGSPSTINPGVYQIKRTEQHHKAKDHHHL</sequence>
<evidence type="ECO:0000313" key="2">
    <source>
        <dbReference type="EMBL" id="GIY98546.1"/>
    </source>
</evidence>
<feature type="compositionally biased region" description="Basic residues" evidence="1">
    <location>
        <begin position="76"/>
        <end position="87"/>
    </location>
</feature>
<name>A0AAV4XU22_CAEEX</name>
<feature type="region of interest" description="Disordered" evidence="1">
    <location>
        <begin position="49"/>
        <end position="87"/>
    </location>
</feature>
<evidence type="ECO:0000256" key="1">
    <source>
        <dbReference type="SAM" id="MobiDB-lite"/>
    </source>
</evidence>
<evidence type="ECO:0000313" key="3">
    <source>
        <dbReference type="Proteomes" id="UP001054945"/>
    </source>
</evidence>
<dbReference type="AlphaFoldDB" id="A0AAV4XU22"/>
<proteinExistence type="predicted"/>
<dbReference type="EMBL" id="BPLR01000933">
    <property type="protein sequence ID" value="GIY98546.1"/>
    <property type="molecule type" value="Genomic_DNA"/>
</dbReference>
<dbReference type="Proteomes" id="UP001054945">
    <property type="component" value="Unassembled WGS sequence"/>
</dbReference>